<sequence>MRRKSSVVAYDTIFVCIASYAWVEKARLVLCGCGGGIIAWKGSNTIFPNKYGCYVAYSTREAANSTTAAKNVGKYSLGRSWDSLHRSAYVNSTMNTTILPQGYTKWSNNPAKANYGNFTLMAEYASQGPGWDITVRAADNVTLVLNGTVVSPYSSPAHVFMTAEGRQPHVL</sequence>
<comment type="caution">
    <text evidence="1">The sequence shown here is derived from an EMBL/GenBank/DDBJ whole genome shotgun (WGS) entry which is preliminary data.</text>
</comment>
<evidence type="ECO:0000313" key="2">
    <source>
        <dbReference type="Proteomes" id="UP001153331"/>
    </source>
</evidence>
<gene>
    <name evidence="1" type="ORF">OPT61_g5804</name>
</gene>
<reference evidence="1" key="1">
    <citation type="submission" date="2022-11" db="EMBL/GenBank/DDBJ databases">
        <title>Genome Sequence of Boeremia exigua.</title>
        <authorList>
            <person name="Buettner E."/>
        </authorList>
    </citation>
    <scope>NUCLEOTIDE SEQUENCE</scope>
    <source>
        <strain evidence="1">CU02</strain>
    </source>
</reference>
<accession>A0ACC2I925</accession>
<protein>
    <submittedName>
        <fullName evidence="1">Uncharacterized protein</fullName>
    </submittedName>
</protein>
<name>A0ACC2I925_9PLEO</name>
<dbReference type="Proteomes" id="UP001153331">
    <property type="component" value="Unassembled WGS sequence"/>
</dbReference>
<proteinExistence type="predicted"/>
<keyword evidence="2" id="KW-1185">Reference proteome</keyword>
<dbReference type="EMBL" id="JAPHNI010000386">
    <property type="protein sequence ID" value="KAJ8111658.1"/>
    <property type="molecule type" value="Genomic_DNA"/>
</dbReference>
<organism evidence="1 2">
    <name type="scientific">Boeremia exigua</name>
    <dbReference type="NCBI Taxonomy" id="749465"/>
    <lineage>
        <taxon>Eukaryota</taxon>
        <taxon>Fungi</taxon>
        <taxon>Dikarya</taxon>
        <taxon>Ascomycota</taxon>
        <taxon>Pezizomycotina</taxon>
        <taxon>Dothideomycetes</taxon>
        <taxon>Pleosporomycetidae</taxon>
        <taxon>Pleosporales</taxon>
        <taxon>Pleosporineae</taxon>
        <taxon>Didymellaceae</taxon>
        <taxon>Boeremia</taxon>
    </lineage>
</organism>
<evidence type="ECO:0000313" key="1">
    <source>
        <dbReference type="EMBL" id="KAJ8111658.1"/>
    </source>
</evidence>